<dbReference type="OrthoDB" id="6573118at2"/>
<evidence type="ECO:0000313" key="1">
    <source>
        <dbReference type="EMBL" id="BAE74217.1"/>
    </source>
</evidence>
<gene>
    <name evidence="1" type="ordered locus">SG0942</name>
</gene>
<dbReference type="Proteomes" id="UP000001932">
    <property type="component" value="Chromosome"/>
</dbReference>
<dbReference type="BioCyc" id="SGLO343509:SGP1_RS23695-MONOMER"/>
<reference evidence="1 2" key="1">
    <citation type="journal article" date="2006" name="Genome Res.">
        <title>Massive genome erosion and functional adaptations provide insights into the symbiotic lifestyle of Sodalis glossinidius in the tsetse host.</title>
        <authorList>
            <person name="Toh H."/>
            <person name="Weiss B.L."/>
            <person name="Perkin S.A.H."/>
            <person name="Yamashita A."/>
            <person name="Oshima K."/>
            <person name="Hattori M."/>
            <person name="Aksoy S."/>
        </authorList>
    </citation>
    <scope>NUCLEOTIDE SEQUENCE [LARGE SCALE GENOMIC DNA]</scope>
    <source>
        <strain evidence="2">morsitans</strain>
    </source>
</reference>
<dbReference type="KEGG" id="sgl:SG0942"/>
<dbReference type="RefSeq" id="WP_011410803.1">
    <property type="nucleotide sequence ID" value="NC_007712.1"/>
</dbReference>
<organism evidence="1 2">
    <name type="scientific">Sodalis glossinidius (strain morsitans)</name>
    <dbReference type="NCBI Taxonomy" id="343509"/>
    <lineage>
        <taxon>Bacteria</taxon>
        <taxon>Pseudomonadati</taxon>
        <taxon>Pseudomonadota</taxon>
        <taxon>Gammaproteobacteria</taxon>
        <taxon>Enterobacterales</taxon>
        <taxon>Bruguierivoracaceae</taxon>
        <taxon>Sodalis</taxon>
    </lineage>
</organism>
<name>Q2NUF8_SODGM</name>
<evidence type="ECO:0000313" key="2">
    <source>
        <dbReference type="Proteomes" id="UP000001932"/>
    </source>
</evidence>
<keyword evidence="2" id="KW-1185">Reference proteome</keyword>
<sequence length="183" mass="19170">MANIPGQVVNTALDTVGVPKEYQVMQLQLPESLRSNDTYAQLGAKIGPYLIPGLGQARTANTLASVANAGRAERLATHATTMLAGSVVGRGISAGLSGAGRLINAVRGTAPASTEAAGAGAKIGNTTEESVRRFANQREPDLPHLLKGWTFVRVPTCSIPLNASRSQIICCRRIIPGTSNIRR</sequence>
<dbReference type="EMBL" id="AP008232">
    <property type="protein sequence ID" value="BAE74217.1"/>
    <property type="molecule type" value="Genomic_DNA"/>
</dbReference>
<protein>
    <submittedName>
        <fullName evidence="1">Uncharacterized protein</fullName>
    </submittedName>
</protein>
<dbReference type="AlphaFoldDB" id="Q2NUF8"/>
<proteinExistence type="predicted"/>
<dbReference type="HOGENOM" id="CLU_1474251_0_0_6"/>
<dbReference type="STRING" id="343509.SG0942"/>
<accession>Q2NUF8</accession>